<feature type="non-terminal residue" evidence="1">
    <location>
        <position position="43"/>
    </location>
</feature>
<sequence>MKLTVNPVNHETISITFFQRKPEISTINRNETTTNHYNTENQQ</sequence>
<keyword evidence="2" id="KW-1185">Reference proteome</keyword>
<protein>
    <submittedName>
        <fullName evidence="1">Uncharacterized protein</fullName>
    </submittedName>
</protein>
<dbReference type="EMBL" id="WIXP02000006">
    <property type="protein sequence ID" value="KAF6208944.1"/>
    <property type="molecule type" value="Genomic_DNA"/>
</dbReference>
<evidence type="ECO:0000313" key="2">
    <source>
        <dbReference type="Proteomes" id="UP000466442"/>
    </source>
</evidence>
<dbReference type="Proteomes" id="UP000466442">
    <property type="component" value="Unassembled WGS sequence"/>
</dbReference>
<name>A0A8S9XK53_APOLU</name>
<evidence type="ECO:0000313" key="1">
    <source>
        <dbReference type="EMBL" id="KAF6208944.1"/>
    </source>
</evidence>
<reference evidence="1" key="1">
    <citation type="journal article" date="2021" name="Mol. Ecol. Resour.">
        <title>Apolygus lucorum genome provides insights into omnivorousness and mesophyll feeding.</title>
        <authorList>
            <person name="Liu Y."/>
            <person name="Liu H."/>
            <person name="Wang H."/>
            <person name="Huang T."/>
            <person name="Liu B."/>
            <person name="Yang B."/>
            <person name="Yin L."/>
            <person name="Li B."/>
            <person name="Zhang Y."/>
            <person name="Zhang S."/>
            <person name="Jiang F."/>
            <person name="Zhang X."/>
            <person name="Ren Y."/>
            <person name="Wang B."/>
            <person name="Wang S."/>
            <person name="Lu Y."/>
            <person name="Wu K."/>
            <person name="Fan W."/>
            <person name="Wang G."/>
        </authorList>
    </citation>
    <scope>NUCLEOTIDE SEQUENCE</scope>
    <source>
        <strain evidence="1">12Hb</strain>
    </source>
</reference>
<organism evidence="1 2">
    <name type="scientific">Apolygus lucorum</name>
    <name type="common">Small green plant bug</name>
    <name type="synonym">Lygocoris lucorum</name>
    <dbReference type="NCBI Taxonomy" id="248454"/>
    <lineage>
        <taxon>Eukaryota</taxon>
        <taxon>Metazoa</taxon>
        <taxon>Ecdysozoa</taxon>
        <taxon>Arthropoda</taxon>
        <taxon>Hexapoda</taxon>
        <taxon>Insecta</taxon>
        <taxon>Pterygota</taxon>
        <taxon>Neoptera</taxon>
        <taxon>Paraneoptera</taxon>
        <taxon>Hemiptera</taxon>
        <taxon>Heteroptera</taxon>
        <taxon>Panheteroptera</taxon>
        <taxon>Cimicomorpha</taxon>
        <taxon>Miridae</taxon>
        <taxon>Mirini</taxon>
        <taxon>Apolygus</taxon>
    </lineage>
</organism>
<comment type="caution">
    <text evidence="1">The sequence shown here is derived from an EMBL/GenBank/DDBJ whole genome shotgun (WGS) entry which is preliminary data.</text>
</comment>
<accession>A0A8S9XK53</accession>
<dbReference type="AlphaFoldDB" id="A0A8S9XK53"/>
<proteinExistence type="predicted"/>
<gene>
    <name evidence="1" type="ORF">GE061_014687</name>
</gene>